<dbReference type="PANTHER" id="PTHR21320">
    <property type="entry name" value="CYTOCHROME C OXIDASE ASSEMBLY PROTEIN COX11-RELATED"/>
    <property type="match status" value="1"/>
</dbReference>
<proteinExistence type="inferred from homology"/>
<reference evidence="6" key="1">
    <citation type="submission" date="2018-06" db="EMBL/GenBank/DDBJ databases">
        <authorList>
            <person name="Zhirakovskaya E."/>
        </authorList>
    </citation>
    <scope>NUCLEOTIDE SEQUENCE</scope>
</reference>
<dbReference type="GO" id="GO:0005739">
    <property type="term" value="C:mitochondrion"/>
    <property type="evidence" value="ECO:0007669"/>
    <property type="project" value="UniProtKB-ARBA"/>
</dbReference>
<dbReference type="EMBL" id="UOEH01000663">
    <property type="protein sequence ID" value="VAW08455.1"/>
    <property type="molecule type" value="Genomic_DNA"/>
</dbReference>
<gene>
    <name evidence="6" type="ORF">MNBD_ALPHA05-59</name>
</gene>
<dbReference type="Pfam" id="PF04442">
    <property type="entry name" value="CtaG_Cox11"/>
    <property type="match status" value="1"/>
</dbReference>
<sequence>MAANLNNRKVGFIIAGLAVGMVAMSFAAVPAYRAFCQVTGWGGVTQRAEAGADRTLARKVTVQFDGNVNQGLPWRFKPEQVSQTIHIGETALAFFEAENLTDKPITGRASFNVSPAKAGIYFKKIECFCFTEQTLQPGEKVSMPVTYFIDPALADDKNLDEVRTITLAYTFFLWDDAPEDAGKLAGTGGAP</sequence>
<dbReference type="NCBIfam" id="NF003465">
    <property type="entry name" value="PRK05089.1"/>
    <property type="match status" value="1"/>
</dbReference>
<evidence type="ECO:0000256" key="1">
    <source>
        <dbReference type="ARBA" id="ARBA00004007"/>
    </source>
</evidence>
<dbReference type="PANTHER" id="PTHR21320:SF3">
    <property type="entry name" value="CYTOCHROME C OXIDASE ASSEMBLY PROTEIN COX11, MITOCHONDRIAL-RELATED"/>
    <property type="match status" value="1"/>
</dbReference>
<evidence type="ECO:0000256" key="5">
    <source>
        <dbReference type="ARBA" id="ARBA00023136"/>
    </source>
</evidence>
<dbReference type="FunFam" id="2.60.370.10:FF:000001">
    <property type="entry name" value="COX11 cytochrome c oxidase assembly homolog"/>
    <property type="match status" value="1"/>
</dbReference>
<protein>
    <submittedName>
        <fullName evidence="6">Cytochrome oxidase biogenesis protein Cox11-CtaG, copper delivery to Cox1</fullName>
    </submittedName>
</protein>
<keyword evidence="4" id="KW-1133">Transmembrane helix</keyword>
<organism evidence="6">
    <name type="scientific">hydrothermal vent metagenome</name>
    <dbReference type="NCBI Taxonomy" id="652676"/>
    <lineage>
        <taxon>unclassified sequences</taxon>
        <taxon>metagenomes</taxon>
        <taxon>ecological metagenomes</taxon>
    </lineage>
</organism>
<dbReference type="GO" id="GO:0016020">
    <property type="term" value="C:membrane"/>
    <property type="evidence" value="ECO:0007669"/>
    <property type="project" value="UniProtKB-SubCell"/>
</dbReference>
<dbReference type="SUPFAM" id="SSF110111">
    <property type="entry name" value="Ctag/Cox11"/>
    <property type="match status" value="1"/>
</dbReference>
<dbReference type="PIRSF" id="PIRSF005413">
    <property type="entry name" value="COX11"/>
    <property type="match status" value="1"/>
</dbReference>
<keyword evidence="5" id="KW-0472">Membrane</keyword>
<comment type="function">
    <text evidence="1">Exerts its effect at some terminal stage of cytochrome c oxidase synthesis, probably by being involved in the insertion of the copper B into subunit I.</text>
</comment>
<accession>A0A3B0SRG9</accession>
<evidence type="ECO:0000256" key="3">
    <source>
        <dbReference type="ARBA" id="ARBA00022692"/>
    </source>
</evidence>
<evidence type="ECO:0000313" key="6">
    <source>
        <dbReference type="EMBL" id="VAW08455.1"/>
    </source>
</evidence>
<dbReference type="InterPro" id="IPR023471">
    <property type="entry name" value="CtaG/Cox11_dom_sf"/>
</dbReference>
<dbReference type="AlphaFoldDB" id="A0A3B0SRG9"/>
<dbReference type="InterPro" id="IPR007533">
    <property type="entry name" value="Cyt_c_oxidase_assmbl_CtaG"/>
</dbReference>
<name>A0A3B0SRG9_9ZZZZ</name>
<comment type="subcellular location">
    <subcellularLocation>
        <location evidence="2">Membrane</location>
        <topology evidence="2">Single-pass membrane protein</topology>
    </subcellularLocation>
</comment>
<evidence type="ECO:0000256" key="4">
    <source>
        <dbReference type="ARBA" id="ARBA00022989"/>
    </source>
</evidence>
<dbReference type="Gene3D" id="2.60.370.10">
    <property type="entry name" value="Ctag/Cox11"/>
    <property type="match status" value="1"/>
</dbReference>
<dbReference type="HAMAP" id="MF_00155">
    <property type="entry name" value="CtaG"/>
    <property type="match status" value="1"/>
</dbReference>
<dbReference type="GO" id="GO:0005507">
    <property type="term" value="F:copper ion binding"/>
    <property type="evidence" value="ECO:0007669"/>
    <property type="project" value="InterPro"/>
</dbReference>
<keyword evidence="3" id="KW-0812">Transmembrane</keyword>
<evidence type="ECO:0000256" key="2">
    <source>
        <dbReference type="ARBA" id="ARBA00004167"/>
    </source>
</evidence>